<dbReference type="PANTHER" id="PTHR38342:SF1">
    <property type="entry name" value="SLR5037 PROTEIN"/>
    <property type="match status" value="1"/>
</dbReference>
<dbReference type="Proteomes" id="UP000626220">
    <property type="component" value="Unassembled WGS sequence"/>
</dbReference>
<evidence type="ECO:0000313" key="2">
    <source>
        <dbReference type="EMBL" id="GHF75386.1"/>
    </source>
</evidence>
<organism evidence="2 3">
    <name type="scientific">Seohaeicola zhoushanensis</name>
    <dbReference type="NCBI Taxonomy" id="1569283"/>
    <lineage>
        <taxon>Bacteria</taxon>
        <taxon>Pseudomonadati</taxon>
        <taxon>Pseudomonadota</taxon>
        <taxon>Alphaproteobacteria</taxon>
        <taxon>Rhodobacterales</taxon>
        <taxon>Roseobacteraceae</taxon>
        <taxon>Seohaeicola</taxon>
    </lineage>
</organism>
<dbReference type="InterPro" id="IPR035923">
    <property type="entry name" value="TT1751-like_sf"/>
</dbReference>
<name>A0A8J3H403_9RHOB</name>
<dbReference type="InterPro" id="IPR005180">
    <property type="entry name" value="DUF302"/>
</dbReference>
<dbReference type="SUPFAM" id="SSF103247">
    <property type="entry name" value="TT1751-like"/>
    <property type="match status" value="1"/>
</dbReference>
<protein>
    <recommendedName>
        <fullName evidence="1">DUF302 domain-containing protein</fullName>
    </recommendedName>
</protein>
<dbReference type="Pfam" id="PF03625">
    <property type="entry name" value="DUF302"/>
    <property type="match status" value="1"/>
</dbReference>
<dbReference type="Gene3D" id="3.30.310.70">
    <property type="entry name" value="TT1751-like domain"/>
    <property type="match status" value="1"/>
</dbReference>
<keyword evidence="3" id="KW-1185">Reference proteome</keyword>
<dbReference type="CDD" id="cd14797">
    <property type="entry name" value="DUF302"/>
    <property type="match status" value="1"/>
</dbReference>
<reference evidence="2" key="2">
    <citation type="submission" date="2020-09" db="EMBL/GenBank/DDBJ databases">
        <authorList>
            <person name="Sun Q."/>
            <person name="Kim S."/>
        </authorList>
    </citation>
    <scope>NUCLEOTIDE SEQUENCE</scope>
    <source>
        <strain evidence="2">KCTC 42650</strain>
    </source>
</reference>
<reference evidence="2" key="1">
    <citation type="journal article" date="2014" name="Int. J. Syst. Evol. Microbiol.">
        <title>Complete genome sequence of Corynebacterium casei LMG S-19264T (=DSM 44701T), isolated from a smear-ripened cheese.</title>
        <authorList>
            <consortium name="US DOE Joint Genome Institute (JGI-PGF)"/>
            <person name="Walter F."/>
            <person name="Albersmeier A."/>
            <person name="Kalinowski J."/>
            <person name="Ruckert C."/>
        </authorList>
    </citation>
    <scope>NUCLEOTIDE SEQUENCE</scope>
    <source>
        <strain evidence="2">KCTC 42650</strain>
    </source>
</reference>
<dbReference type="EMBL" id="BNCJ01000045">
    <property type="protein sequence ID" value="GHF75386.1"/>
    <property type="molecule type" value="Genomic_DNA"/>
</dbReference>
<comment type="caution">
    <text evidence="2">The sequence shown here is derived from an EMBL/GenBank/DDBJ whole genome shotgun (WGS) entry which is preliminary data.</text>
</comment>
<dbReference type="PANTHER" id="PTHR38342">
    <property type="entry name" value="SLR5037 PROTEIN"/>
    <property type="match status" value="1"/>
</dbReference>
<sequence>MIFGAGIDDIDSRARKALADQGFGVLTEIDVKATMKKKLDVEMPAYRILSACNPKMAYQAIGIEPRVGAMLPCNVILREVGGGVEVSAIDPVASMQAIENAELTAVAGDVHHDRQPDDLGRRLEVAERGALGHGQRLPSPSLHLKSGSLDSTARTVTVFQRSDSFSSAAAAMAGSFWRKSP</sequence>
<dbReference type="AlphaFoldDB" id="A0A8J3H403"/>
<proteinExistence type="predicted"/>
<gene>
    <name evidence="2" type="ORF">GCM10017056_52380</name>
</gene>
<accession>A0A8J3H403</accession>
<evidence type="ECO:0000313" key="3">
    <source>
        <dbReference type="Proteomes" id="UP000626220"/>
    </source>
</evidence>
<feature type="domain" description="DUF302" evidence="1">
    <location>
        <begin position="29"/>
        <end position="91"/>
    </location>
</feature>
<evidence type="ECO:0000259" key="1">
    <source>
        <dbReference type="Pfam" id="PF03625"/>
    </source>
</evidence>